<keyword evidence="3" id="KW-1185">Reference proteome</keyword>
<evidence type="ECO:0000256" key="1">
    <source>
        <dbReference type="SAM" id="SignalP"/>
    </source>
</evidence>
<dbReference type="RefSeq" id="WP_379598701.1">
    <property type="nucleotide sequence ID" value="NZ_JBHRTN010000018.1"/>
</dbReference>
<accession>A0ABV7G656</accession>
<dbReference type="Proteomes" id="UP001595593">
    <property type="component" value="Unassembled WGS sequence"/>
</dbReference>
<dbReference type="SUPFAM" id="SSF56935">
    <property type="entry name" value="Porins"/>
    <property type="match status" value="1"/>
</dbReference>
<dbReference type="InterPro" id="IPR010870">
    <property type="entry name" value="Porin_O/P"/>
</dbReference>
<evidence type="ECO:0000313" key="2">
    <source>
        <dbReference type="EMBL" id="MFC3127014.1"/>
    </source>
</evidence>
<name>A0ABV7G656_9PROT</name>
<sequence length="409" mass="44181">MRQPSATTLPLLLAAPLLAFAAPATAQDGFSWNAGSPELRLDDGAVRLSPVLRLDADAGSYWGQDEPDGFRSGTNLRRGRVGFDAELPGDFEASFVWDFGSSSPGNASDLYEAQIAWSGLGWATIRGGAFQPSHMLERSSSSFDLLFMERAMASNLATSVSSGDRRLGVGLEAHGARWTAAGYLLGGNVNVPQEWGQRGVAARATALPLDLPGMQAQLGGNFAWQFRPGSDGGYSEASLGDHPELRVDSREFLDTGSVDADNIWAAGPEFAFATGRFYGQAEYQWLVFDTPEDGSRTGTAWYGALSYTLLGQPRQRDAEAGSWKRPRGEGAFNPMAGDWGALELAGRYSEADLRDGPVQGGAQRIWTGGVNWYPASWLKVMLNYQNGRIVLPDESRDFEAIGMRLSFNL</sequence>
<organism evidence="2 3">
    <name type="scientific">Teichococcus globiformis</name>
    <dbReference type="NCBI Taxonomy" id="2307229"/>
    <lineage>
        <taxon>Bacteria</taxon>
        <taxon>Pseudomonadati</taxon>
        <taxon>Pseudomonadota</taxon>
        <taxon>Alphaproteobacteria</taxon>
        <taxon>Acetobacterales</taxon>
        <taxon>Roseomonadaceae</taxon>
        <taxon>Roseomonas</taxon>
    </lineage>
</organism>
<keyword evidence="1" id="KW-0732">Signal</keyword>
<gene>
    <name evidence="2" type="ORF">ACFOD4_18255</name>
</gene>
<dbReference type="Pfam" id="PF07396">
    <property type="entry name" value="Porin_O_P"/>
    <property type="match status" value="1"/>
</dbReference>
<reference evidence="3" key="1">
    <citation type="journal article" date="2019" name="Int. J. Syst. Evol. Microbiol.">
        <title>The Global Catalogue of Microorganisms (GCM) 10K type strain sequencing project: providing services to taxonomists for standard genome sequencing and annotation.</title>
        <authorList>
            <consortium name="The Broad Institute Genomics Platform"/>
            <consortium name="The Broad Institute Genome Sequencing Center for Infectious Disease"/>
            <person name="Wu L."/>
            <person name="Ma J."/>
        </authorList>
    </citation>
    <scope>NUCLEOTIDE SEQUENCE [LARGE SCALE GENOMIC DNA]</scope>
    <source>
        <strain evidence="3">KCTC 52094</strain>
    </source>
</reference>
<protein>
    <submittedName>
        <fullName evidence="2">OprO/OprP family phosphate-selective porin</fullName>
    </submittedName>
</protein>
<feature type="chain" id="PRO_5045140817" evidence="1">
    <location>
        <begin position="27"/>
        <end position="409"/>
    </location>
</feature>
<evidence type="ECO:0000313" key="3">
    <source>
        <dbReference type="Proteomes" id="UP001595593"/>
    </source>
</evidence>
<dbReference type="InterPro" id="IPR023614">
    <property type="entry name" value="Porin_dom_sf"/>
</dbReference>
<comment type="caution">
    <text evidence="2">The sequence shown here is derived from an EMBL/GenBank/DDBJ whole genome shotgun (WGS) entry which is preliminary data.</text>
</comment>
<proteinExistence type="predicted"/>
<dbReference type="EMBL" id="JBHRTN010000018">
    <property type="protein sequence ID" value="MFC3127014.1"/>
    <property type="molecule type" value="Genomic_DNA"/>
</dbReference>
<feature type="signal peptide" evidence="1">
    <location>
        <begin position="1"/>
        <end position="26"/>
    </location>
</feature>
<dbReference type="Gene3D" id="2.40.160.10">
    <property type="entry name" value="Porin"/>
    <property type="match status" value="1"/>
</dbReference>